<dbReference type="SUPFAM" id="SSF50814">
    <property type="entry name" value="Lipocalins"/>
    <property type="match status" value="1"/>
</dbReference>
<keyword evidence="7" id="KW-1185">Reference proteome</keyword>
<sequence>MHFLYIAAVLSLLSVSSAAPLQCEDLLQPLFLEDITPILGKWVVVEATVDCPRFDALWKSVNSSWVETVPTHHKDTAFVKKADMINGVCLYETTNVTISNSVLQFDMEGNFTGNSTATLLQTCTDCLVLNGNSFLNGLQVRTLHLLGRTGVKLSDSDRETYRRQVECLGLPKSKLHYEDQQELCPDPEGSSEGKLGYLIDKYILNKFRNF</sequence>
<protein>
    <recommendedName>
        <fullName evidence="8">Apolipoprotein M</fullName>
    </recommendedName>
</protein>
<evidence type="ECO:0000256" key="3">
    <source>
        <dbReference type="ARBA" id="ARBA00022729"/>
    </source>
</evidence>
<dbReference type="OrthoDB" id="8928962at2759"/>
<feature type="chain" id="PRO_5040238732" description="Apolipoprotein M" evidence="5">
    <location>
        <begin position="19"/>
        <end position="210"/>
    </location>
</feature>
<dbReference type="InterPro" id="IPR012674">
    <property type="entry name" value="Calycin"/>
</dbReference>
<dbReference type="Proteomes" id="UP001152622">
    <property type="component" value="Chromosome 4"/>
</dbReference>
<dbReference type="PANTHER" id="PTHR11967">
    <property type="entry name" value="ALPHA-1-ACID GLYCOPROTEIN"/>
    <property type="match status" value="1"/>
</dbReference>
<comment type="subcellular location">
    <subcellularLocation>
        <location evidence="1">Secreted</location>
    </subcellularLocation>
</comment>
<evidence type="ECO:0000256" key="2">
    <source>
        <dbReference type="ARBA" id="ARBA00022525"/>
    </source>
</evidence>
<evidence type="ECO:0000256" key="5">
    <source>
        <dbReference type="SAM" id="SignalP"/>
    </source>
</evidence>
<dbReference type="AlphaFoldDB" id="A0A9Q1J0M4"/>
<dbReference type="PANTHER" id="PTHR11967:SF2">
    <property type="entry name" value="ALPHA-1-ACID GLYCOPROTEIN 1"/>
    <property type="match status" value="1"/>
</dbReference>
<reference evidence="6" key="1">
    <citation type="journal article" date="2023" name="Science">
        <title>Genome structures resolve the early diversification of teleost fishes.</title>
        <authorList>
            <person name="Parey E."/>
            <person name="Louis A."/>
            <person name="Montfort J."/>
            <person name="Bouchez O."/>
            <person name="Roques C."/>
            <person name="Iampietro C."/>
            <person name="Lluch J."/>
            <person name="Castinel A."/>
            <person name="Donnadieu C."/>
            <person name="Desvignes T."/>
            <person name="Floi Bucao C."/>
            <person name="Jouanno E."/>
            <person name="Wen M."/>
            <person name="Mejri S."/>
            <person name="Dirks R."/>
            <person name="Jansen H."/>
            <person name="Henkel C."/>
            <person name="Chen W.J."/>
            <person name="Zahm M."/>
            <person name="Cabau C."/>
            <person name="Klopp C."/>
            <person name="Thompson A.W."/>
            <person name="Robinson-Rechavi M."/>
            <person name="Braasch I."/>
            <person name="Lecointre G."/>
            <person name="Bobe J."/>
            <person name="Postlethwait J.H."/>
            <person name="Berthelot C."/>
            <person name="Roest Crollius H."/>
            <person name="Guiguen Y."/>
        </authorList>
    </citation>
    <scope>NUCLEOTIDE SEQUENCE</scope>
    <source>
        <strain evidence="6">WJC10195</strain>
    </source>
</reference>
<gene>
    <name evidence="6" type="ORF">SKAU_G00124780</name>
</gene>
<organism evidence="6 7">
    <name type="scientific">Synaphobranchus kaupii</name>
    <name type="common">Kaup's arrowtooth eel</name>
    <dbReference type="NCBI Taxonomy" id="118154"/>
    <lineage>
        <taxon>Eukaryota</taxon>
        <taxon>Metazoa</taxon>
        <taxon>Chordata</taxon>
        <taxon>Craniata</taxon>
        <taxon>Vertebrata</taxon>
        <taxon>Euteleostomi</taxon>
        <taxon>Actinopterygii</taxon>
        <taxon>Neopterygii</taxon>
        <taxon>Teleostei</taxon>
        <taxon>Anguilliformes</taxon>
        <taxon>Synaphobranchidae</taxon>
        <taxon>Synaphobranchus</taxon>
    </lineage>
</organism>
<evidence type="ECO:0000313" key="7">
    <source>
        <dbReference type="Proteomes" id="UP001152622"/>
    </source>
</evidence>
<proteinExistence type="predicted"/>
<dbReference type="Gene3D" id="2.40.128.20">
    <property type="match status" value="1"/>
</dbReference>
<evidence type="ECO:0000256" key="1">
    <source>
        <dbReference type="ARBA" id="ARBA00004613"/>
    </source>
</evidence>
<keyword evidence="3 5" id="KW-0732">Signal</keyword>
<keyword evidence="2" id="KW-0964">Secreted</keyword>
<dbReference type="EMBL" id="JAINUF010000004">
    <property type="protein sequence ID" value="KAJ8363647.1"/>
    <property type="molecule type" value="Genomic_DNA"/>
</dbReference>
<accession>A0A9Q1J0M4</accession>
<feature type="signal peptide" evidence="5">
    <location>
        <begin position="1"/>
        <end position="18"/>
    </location>
</feature>
<dbReference type="GO" id="GO:0005576">
    <property type="term" value="C:extracellular region"/>
    <property type="evidence" value="ECO:0007669"/>
    <property type="project" value="UniProtKB-SubCell"/>
</dbReference>
<comment type="caution">
    <text evidence="6">The sequence shown here is derived from an EMBL/GenBank/DDBJ whole genome shotgun (WGS) entry which is preliminary data.</text>
</comment>
<evidence type="ECO:0008006" key="8">
    <source>
        <dbReference type="Google" id="ProtNLM"/>
    </source>
</evidence>
<evidence type="ECO:0000313" key="6">
    <source>
        <dbReference type="EMBL" id="KAJ8363647.1"/>
    </source>
</evidence>
<evidence type="ECO:0000256" key="4">
    <source>
        <dbReference type="ARBA" id="ARBA00023180"/>
    </source>
</evidence>
<keyword evidence="4" id="KW-0325">Glycoprotein</keyword>
<name>A0A9Q1J0M4_SYNKA</name>